<name>A0A915NY54_9BILA</name>
<protein>
    <submittedName>
        <fullName evidence="2">Uncharacterized protein</fullName>
    </submittedName>
</protein>
<keyword evidence="1" id="KW-1185">Reference proteome</keyword>
<dbReference type="WBParaSite" id="scf7180000421315.g6662">
    <property type="protein sequence ID" value="scf7180000421315.g6662"/>
    <property type="gene ID" value="scf7180000421315.g6662"/>
</dbReference>
<dbReference type="AlphaFoldDB" id="A0A915NY54"/>
<evidence type="ECO:0000313" key="1">
    <source>
        <dbReference type="Proteomes" id="UP000887560"/>
    </source>
</evidence>
<evidence type="ECO:0000313" key="2">
    <source>
        <dbReference type="WBParaSite" id="scf7180000421315.g6662"/>
    </source>
</evidence>
<reference evidence="2" key="1">
    <citation type="submission" date="2022-11" db="UniProtKB">
        <authorList>
            <consortium name="WormBaseParasite"/>
        </authorList>
    </citation>
    <scope>IDENTIFICATION</scope>
</reference>
<sequence>MNELEQIKIEMRSIRRSLDNCYVENNALMALVETQHLEIREIIGDVDMIYNKTFKRENSYVMEDISSKIYNVKKEVKLINEDLTVTFKYLNNIHLNNVNLNEYNKEKDNNQINLSLEDEHLTLNIKLKKLQNFNIYTLNMQKLDS</sequence>
<accession>A0A915NY54</accession>
<proteinExistence type="predicted"/>
<organism evidence="1 2">
    <name type="scientific">Meloidogyne floridensis</name>
    <dbReference type="NCBI Taxonomy" id="298350"/>
    <lineage>
        <taxon>Eukaryota</taxon>
        <taxon>Metazoa</taxon>
        <taxon>Ecdysozoa</taxon>
        <taxon>Nematoda</taxon>
        <taxon>Chromadorea</taxon>
        <taxon>Rhabditida</taxon>
        <taxon>Tylenchina</taxon>
        <taxon>Tylenchomorpha</taxon>
        <taxon>Tylenchoidea</taxon>
        <taxon>Meloidogynidae</taxon>
        <taxon>Meloidogyninae</taxon>
        <taxon>Meloidogyne</taxon>
    </lineage>
</organism>
<dbReference type="Proteomes" id="UP000887560">
    <property type="component" value="Unplaced"/>
</dbReference>